<organism evidence="2">
    <name type="scientific">Arcella intermedia</name>
    <dbReference type="NCBI Taxonomy" id="1963864"/>
    <lineage>
        <taxon>Eukaryota</taxon>
        <taxon>Amoebozoa</taxon>
        <taxon>Tubulinea</taxon>
        <taxon>Elardia</taxon>
        <taxon>Arcellinida</taxon>
        <taxon>Sphaerothecina</taxon>
        <taxon>Arcellidae</taxon>
        <taxon>Arcella</taxon>
    </lineage>
</organism>
<dbReference type="AlphaFoldDB" id="A0A6B2L013"/>
<evidence type="ECO:0000313" key="2">
    <source>
        <dbReference type="EMBL" id="NDV30261.1"/>
    </source>
</evidence>
<name>A0A6B2L013_9EUKA</name>
<reference evidence="2" key="1">
    <citation type="journal article" date="2020" name="J. Eukaryot. Microbiol.">
        <title>De novo Sequencing, Assembly and Annotation of the Transcriptome for the Free-Living Testate Amoeba Arcella intermedia.</title>
        <authorList>
            <person name="Ribeiro G.M."/>
            <person name="Porfirio-Sousa A.L."/>
            <person name="Maurer-Alcala X.X."/>
            <person name="Katz L.A."/>
            <person name="Lahr D.J.G."/>
        </authorList>
    </citation>
    <scope>NUCLEOTIDE SEQUENCE</scope>
</reference>
<dbReference type="InterPro" id="IPR027482">
    <property type="entry name" value="Sec1-like_dom2"/>
</dbReference>
<accession>A0A6B2L013</accession>
<sequence>MNMLLLKNSILAQFTKLMKTTQGKVKHLILDPSLVGPLGQLTDIDFIKKLGIDKLYYLNEGAIGNTETVIYITRPKVSLVNHIVEQIRCFEQVNYYIYFVPQRRLLCDTILQDAGVLDSQKVTLGEFHLYSVPLEKDLLYMDLDKDFRYCSLEGDRTPLFYTAKGLMQIQSAYGFIPKIYGKGSNSYLVVEMLERMRREKISRGDEIILTPEIETLILLDREVDLITPMSTQLTYQGIIDEVFGIFNGTVELPAEMVIDPKAENKDPSRQRMTILLNSNDKTFLKLRDLNFSVVGKLLNQKAKEIEEFYEKRKTAQTTENFKNFTKDFPTYQKEHGRLRIHTNITESILDLTRDQSFRTLLEAEQNLLGVSDPEQSLEYIEECINKQESLIKVLRLIALYNFTNSGFEANELNSLKRDIVQTYGYKYLFTLENLSKLGMFNLKNSSSSYSKLKDTLNLFKEDINDVNDISHLWSGYAPISIRLIETLLNGFKTNSILMEEEPEEPVGPLSSDLPNLMKPSVGWGSQDVDRMLKECPGGPAFRMRQKLPTKGISINETPSGKKVIFIFFIGGCTFSEISALRFLSEKNEEYSFVIGTTKLINGNSLIESLIEKFSNED</sequence>
<dbReference type="PANTHER" id="PTHR11679">
    <property type="entry name" value="VESICLE PROTEIN SORTING-ASSOCIATED"/>
    <property type="match status" value="1"/>
</dbReference>
<dbReference type="Pfam" id="PF00995">
    <property type="entry name" value="Sec1"/>
    <property type="match status" value="1"/>
</dbReference>
<dbReference type="Gene3D" id="3.40.50.2060">
    <property type="match status" value="1"/>
</dbReference>
<dbReference type="Gene3D" id="1.25.40.850">
    <property type="match status" value="1"/>
</dbReference>
<protein>
    <submittedName>
        <fullName evidence="2">Uncharacterized protein</fullName>
    </submittedName>
</protein>
<dbReference type="InterPro" id="IPR043154">
    <property type="entry name" value="Sec-1-like_dom1"/>
</dbReference>
<comment type="similarity">
    <text evidence="1">Belongs to the STXBP/unc-18/SEC1 family.</text>
</comment>
<dbReference type="InterPro" id="IPR036045">
    <property type="entry name" value="Sec1-like_sf"/>
</dbReference>
<dbReference type="GO" id="GO:0016192">
    <property type="term" value="P:vesicle-mediated transport"/>
    <property type="evidence" value="ECO:0007669"/>
    <property type="project" value="InterPro"/>
</dbReference>
<dbReference type="SUPFAM" id="SSF56815">
    <property type="entry name" value="Sec1/munc18-like (SM) proteins"/>
    <property type="match status" value="1"/>
</dbReference>
<dbReference type="Gene3D" id="3.90.830.10">
    <property type="entry name" value="Syntaxin Binding Protein 1, Chain A, domain 2"/>
    <property type="match status" value="1"/>
</dbReference>
<dbReference type="InterPro" id="IPR001619">
    <property type="entry name" value="Sec1-like"/>
</dbReference>
<evidence type="ECO:0000256" key="1">
    <source>
        <dbReference type="ARBA" id="ARBA00009884"/>
    </source>
</evidence>
<dbReference type="InterPro" id="IPR043155">
    <property type="entry name" value="VPS33_dom3b"/>
</dbReference>
<dbReference type="InterPro" id="IPR043127">
    <property type="entry name" value="Sec-1-like_dom3a"/>
</dbReference>
<proteinExistence type="inferred from homology"/>
<dbReference type="EMBL" id="GIBP01001292">
    <property type="protein sequence ID" value="NDV30261.1"/>
    <property type="molecule type" value="Transcribed_RNA"/>
</dbReference>
<dbReference type="Gene3D" id="3.40.50.1910">
    <property type="match status" value="1"/>
</dbReference>